<accession>A0A8R2AH49</accession>
<dbReference type="InterPro" id="IPR052579">
    <property type="entry name" value="Zinc_finger_SWIM"/>
</dbReference>
<sequence>MTESFEAFPEVVFADATYKLLDLRLPVYVLMTEDGNGQSEIAAIGLLVNEEEVTLRWFFETFKKKNPISAQTRVYVTDKDMKERNVIKQVFPNSALTICLFHTLRTFNREITCDKRNITPNERDTVKEVIQSIVYCKSEMEYNNLYQHLKTIAPETVMEYYNKNWHLIRDEWVIGMTYMTGNFMNKTNNRLESFNGKLKSVISCFSTLENFVEKLFIVLKCIRLERDKNAVKLVQKHPIQMSQTPELHKYYDLLTPYAYNFLKKQFEYDEESITKNTTENTCSCIFYNSMRLPCHHIFKVRKQSLTPLFDPDLCEKRWTRNYYYKTQRVFQNVEVAVSDSDTTVTTLYRKKKKVPTTHEKFRKATLIGAKISELISQASNVHFYRKIEQLECIYNNWLKGHEVSIQVLDVDNDVTDDVENEDLGNYNRQDNYPDNDVVYGNDKTTDAGCSENINNQDVDNDVTDDVENEDLGNYNRQDNYPDNDIVYGNDKTMDAGCSENINNQGIKSIILPGKVRTCGRPKGAILTTIGLRRPRTKRTLAQKPETKIQKKGNRDIAVDPDEPTYCLCVQISYGEMICCDNDSCPIEWFHFSCVSLLTKPKGKWFCPRCRGDRPNKIKPKA</sequence>
<organism evidence="10 11">
    <name type="scientific">Acyrthosiphon pisum</name>
    <name type="common">Pea aphid</name>
    <dbReference type="NCBI Taxonomy" id="7029"/>
    <lineage>
        <taxon>Eukaryota</taxon>
        <taxon>Metazoa</taxon>
        <taxon>Ecdysozoa</taxon>
        <taxon>Arthropoda</taxon>
        <taxon>Hexapoda</taxon>
        <taxon>Insecta</taxon>
        <taxon>Pterygota</taxon>
        <taxon>Neoptera</taxon>
        <taxon>Paraneoptera</taxon>
        <taxon>Hemiptera</taxon>
        <taxon>Sternorrhyncha</taxon>
        <taxon>Aphidomorpha</taxon>
        <taxon>Aphidoidea</taxon>
        <taxon>Aphididae</taxon>
        <taxon>Macrosiphini</taxon>
        <taxon>Acyrthosiphon</taxon>
    </lineage>
</organism>
<dbReference type="PANTHER" id="PTHR31569">
    <property type="entry name" value="SWIM-TYPE DOMAIN-CONTAINING PROTEIN"/>
    <property type="match status" value="1"/>
</dbReference>
<comment type="similarity">
    <text evidence="2">Belongs to the ING family.</text>
</comment>
<dbReference type="EnsemblMetazoa" id="XM_003245280.4">
    <property type="protein sequence ID" value="XP_003245328.1"/>
    <property type="gene ID" value="LOC100571585"/>
</dbReference>
<dbReference type="InterPro" id="IPR019786">
    <property type="entry name" value="Zinc_finger_PHD-type_CS"/>
</dbReference>
<keyword evidence="4 7" id="KW-0863">Zinc-finger</keyword>
<keyword evidence="3" id="KW-0479">Metal-binding</keyword>
<dbReference type="CDD" id="cd15584">
    <property type="entry name" value="PHD_ING1_2"/>
    <property type="match status" value="1"/>
</dbReference>
<dbReference type="Proteomes" id="UP000007819">
    <property type="component" value="Chromosome A2"/>
</dbReference>
<protein>
    <submittedName>
        <fullName evidence="10">Uncharacterized protein</fullName>
    </submittedName>
</protein>
<comment type="subcellular location">
    <subcellularLocation>
        <location evidence="1">Nucleus</location>
    </subcellularLocation>
</comment>
<dbReference type="Gene3D" id="3.30.40.10">
    <property type="entry name" value="Zinc/RING finger domain, C3HC4 (zinc finger)"/>
    <property type="match status" value="1"/>
</dbReference>
<dbReference type="SMART" id="SM00249">
    <property type="entry name" value="PHD"/>
    <property type="match status" value="1"/>
</dbReference>
<evidence type="ECO:0000256" key="6">
    <source>
        <dbReference type="ARBA" id="ARBA00023242"/>
    </source>
</evidence>
<dbReference type="InterPro" id="IPR019787">
    <property type="entry name" value="Znf_PHD-finger"/>
</dbReference>
<keyword evidence="5" id="KW-0862">Zinc</keyword>
<dbReference type="FunFam" id="3.30.40.10:FF:000021">
    <property type="entry name" value="Inhibitor of growth 2b"/>
    <property type="match status" value="1"/>
</dbReference>
<evidence type="ECO:0000313" key="10">
    <source>
        <dbReference type="EnsemblMetazoa" id="XP_003245328.1"/>
    </source>
</evidence>
<dbReference type="GO" id="GO:0005634">
    <property type="term" value="C:nucleus"/>
    <property type="evidence" value="ECO:0007669"/>
    <property type="project" value="UniProtKB-SubCell"/>
</dbReference>
<reference evidence="11" key="1">
    <citation type="submission" date="2010-06" db="EMBL/GenBank/DDBJ databases">
        <authorList>
            <person name="Jiang H."/>
            <person name="Abraham K."/>
            <person name="Ali S."/>
            <person name="Alsbrooks S.L."/>
            <person name="Anim B.N."/>
            <person name="Anosike U.S."/>
            <person name="Attaway T."/>
            <person name="Bandaranaike D.P."/>
            <person name="Battles P.K."/>
            <person name="Bell S.N."/>
            <person name="Bell A.V."/>
            <person name="Beltran B."/>
            <person name="Bickham C."/>
            <person name="Bustamante Y."/>
            <person name="Caleb T."/>
            <person name="Canada A."/>
            <person name="Cardenas V."/>
            <person name="Carter K."/>
            <person name="Chacko J."/>
            <person name="Chandrabose M.N."/>
            <person name="Chavez D."/>
            <person name="Chavez A."/>
            <person name="Chen L."/>
            <person name="Chu H.-S."/>
            <person name="Claassen K.J."/>
            <person name="Cockrell R."/>
            <person name="Collins M."/>
            <person name="Cooper J.A."/>
            <person name="Cree A."/>
            <person name="Curry S.M."/>
            <person name="Da Y."/>
            <person name="Dao M.D."/>
            <person name="Das B."/>
            <person name="Davila M.-L."/>
            <person name="Davy-Carroll L."/>
            <person name="Denson S."/>
            <person name="Dinh H."/>
            <person name="Ebong V.E."/>
            <person name="Edwards J.R."/>
            <person name="Egan A."/>
            <person name="El-Daye J."/>
            <person name="Escobedo L."/>
            <person name="Fernandez S."/>
            <person name="Fernando P.R."/>
            <person name="Flagg N."/>
            <person name="Forbes L.D."/>
            <person name="Fowler R.G."/>
            <person name="Fu Q."/>
            <person name="Gabisi R.A."/>
            <person name="Ganer J."/>
            <person name="Garbino Pronczuk A."/>
            <person name="Garcia R.M."/>
            <person name="Garner T."/>
            <person name="Garrett T.E."/>
            <person name="Gonzalez D.A."/>
            <person name="Hamid H."/>
            <person name="Hawkins E.S."/>
            <person name="Hirani K."/>
            <person name="Hogues M.E."/>
            <person name="Hollins B."/>
            <person name="Hsiao C.-H."/>
            <person name="Jabil R."/>
            <person name="James M.L."/>
            <person name="Jhangiani S.N."/>
            <person name="Johnson B."/>
            <person name="Johnson Q."/>
            <person name="Joshi V."/>
            <person name="Kalu J.B."/>
            <person name="Kam C."/>
            <person name="Kashfia A."/>
            <person name="Keebler J."/>
            <person name="Kisamo H."/>
            <person name="Kovar C.L."/>
            <person name="Lago L.A."/>
            <person name="Lai C.-Y."/>
            <person name="Laidlaw J."/>
            <person name="Lara F."/>
            <person name="Le T.-K."/>
            <person name="Lee S.L."/>
            <person name="Legall F.H."/>
            <person name="Lemon S.J."/>
            <person name="Lewis L.R."/>
            <person name="Li B."/>
            <person name="Liu Y."/>
            <person name="Liu Y.-S."/>
            <person name="Lopez J."/>
            <person name="Lozado R.J."/>
            <person name="Lu J."/>
            <person name="Madu R.C."/>
            <person name="Maheshwari M."/>
            <person name="Maheshwari R."/>
            <person name="Malloy K."/>
            <person name="Martinez E."/>
            <person name="Mathew T."/>
            <person name="Mercado I.C."/>
            <person name="Mercado C."/>
            <person name="Meyer B."/>
            <person name="Montgomery K."/>
            <person name="Morgan M.B."/>
            <person name="Munidasa M."/>
            <person name="Nazareth L.V."/>
            <person name="Nelson J."/>
            <person name="Ng B.M."/>
            <person name="Nguyen N.B."/>
            <person name="Nguyen P.Q."/>
            <person name="Nguyen T."/>
            <person name="Obregon M."/>
            <person name="Okwuonu G.O."/>
            <person name="Onwere C.G."/>
            <person name="Orozco G."/>
            <person name="Parra A."/>
            <person name="Patel S."/>
            <person name="Patil S."/>
            <person name="Perez A."/>
            <person name="Perez Y."/>
            <person name="Pham C."/>
            <person name="Primus E.L."/>
            <person name="Pu L.-L."/>
            <person name="Puazo M."/>
            <person name="Qin X."/>
            <person name="Quiroz J.B."/>
            <person name="Reese J."/>
            <person name="Richards S."/>
            <person name="Rives C.M."/>
            <person name="Robberts R."/>
            <person name="Ruiz S.J."/>
            <person name="Ruiz M.J."/>
            <person name="Santibanez J."/>
            <person name="Schneider B.W."/>
            <person name="Sisson I."/>
            <person name="Smith M."/>
            <person name="Sodergren E."/>
            <person name="Song X.-Z."/>
            <person name="Song B.B."/>
            <person name="Summersgill H."/>
            <person name="Thelus R."/>
            <person name="Thornton R.D."/>
            <person name="Trejos Z.Y."/>
            <person name="Usmani K."/>
            <person name="Vattathil S."/>
            <person name="Villasana D."/>
            <person name="Walker D.L."/>
            <person name="Wang S."/>
            <person name="Wang K."/>
            <person name="White C.S."/>
            <person name="Williams A.C."/>
            <person name="Williamson J."/>
            <person name="Wilson K."/>
            <person name="Woghiren I.O."/>
            <person name="Woodworth J.R."/>
            <person name="Worley K.C."/>
            <person name="Wright R.A."/>
            <person name="Wu W."/>
            <person name="Young L."/>
            <person name="Zhang L."/>
            <person name="Zhang J."/>
            <person name="Zhu Y."/>
            <person name="Muzny D.M."/>
            <person name="Weinstock G."/>
            <person name="Gibbs R.A."/>
        </authorList>
    </citation>
    <scope>NUCLEOTIDE SEQUENCE [LARGE SCALE GENOMIC DNA]</scope>
    <source>
        <strain evidence="11">LSR1</strain>
    </source>
</reference>
<evidence type="ECO:0000256" key="7">
    <source>
        <dbReference type="PROSITE-ProRule" id="PRU00325"/>
    </source>
</evidence>
<dbReference type="PROSITE" id="PS01359">
    <property type="entry name" value="ZF_PHD_1"/>
    <property type="match status" value="1"/>
</dbReference>
<evidence type="ECO:0000256" key="5">
    <source>
        <dbReference type="ARBA" id="ARBA00022833"/>
    </source>
</evidence>
<dbReference type="Pfam" id="PF21056">
    <property type="entry name" value="ZSWIM1-3_RNaseH-like"/>
    <property type="match status" value="1"/>
</dbReference>
<dbReference type="RefSeq" id="XP_003245328.1">
    <property type="nucleotide sequence ID" value="XM_003245280.4"/>
</dbReference>
<dbReference type="PROSITE" id="PS50016">
    <property type="entry name" value="ZF_PHD_2"/>
    <property type="match status" value="1"/>
</dbReference>
<dbReference type="GeneID" id="100571585"/>
<dbReference type="InterPro" id="IPR013083">
    <property type="entry name" value="Znf_RING/FYVE/PHD"/>
</dbReference>
<evidence type="ECO:0000259" key="9">
    <source>
        <dbReference type="PROSITE" id="PS50966"/>
    </source>
</evidence>
<dbReference type="SUPFAM" id="SSF57903">
    <property type="entry name" value="FYVE/PHD zinc finger"/>
    <property type="match status" value="1"/>
</dbReference>
<dbReference type="PANTHER" id="PTHR31569:SF4">
    <property type="entry name" value="SWIM-TYPE DOMAIN-CONTAINING PROTEIN"/>
    <property type="match status" value="1"/>
</dbReference>
<keyword evidence="11" id="KW-1185">Reference proteome</keyword>
<dbReference type="PROSITE" id="PS50966">
    <property type="entry name" value="ZF_SWIM"/>
    <property type="match status" value="1"/>
</dbReference>
<evidence type="ECO:0000256" key="2">
    <source>
        <dbReference type="ARBA" id="ARBA00010210"/>
    </source>
</evidence>
<evidence type="ECO:0000259" key="8">
    <source>
        <dbReference type="PROSITE" id="PS50016"/>
    </source>
</evidence>
<dbReference type="InterPro" id="IPR001965">
    <property type="entry name" value="Znf_PHD"/>
</dbReference>
<dbReference type="InterPro" id="IPR011011">
    <property type="entry name" value="Znf_FYVE_PHD"/>
</dbReference>
<evidence type="ECO:0000256" key="1">
    <source>
        <dbReference type="ARBA" id="ARBA00004123"/>
    </source>
</evidence>
<evidence type="ECO:0000256" key="3">
    <source>
        <dbReference type="ARBA" id="ARBA00022723"/>
    </source>
</evidence>
<dbReference type="InterPro" id="IPR048324">
    <property type="entry name" value="ZSWIM1-3_RNaseH-like"/>
</dbReference>
<dbReference type="InterPro" id="IPR028643">
    <property type="entry name" value="ING1_PHD_Znf"/>
</dbReference>
<keyword evidence="6" id="KW-0539">Nucleus</keyword>
<evidence type="ECO:0000256" key="4">
    <source>
        <dbReference type="ARBA" id="ARBA00022771"/>
    </source>
</evidence>
<dbReference type="InterPro" id="IPR007527">
    <property type="entry name" value="Znf_SWIM"/>
</dbReference>
<feature type="domain" description="SWIM-type" evidence="9">
    <location>
        <begin position="262"/>
        <end position="305"/>
    </location>
</feature>
<reference evidence="10" key="2">
    <citation type="submission" date="2022-06" db="UniProtKB">
        <authorList>
            <consortium name="EnsemblMetazoa"/>
        </authorList>
    </citation>
    <scope>IDENTIFICATION</scope>
</reference>
<evidence type="ECO:0000313" key="11">
    <source>
        <dbReference type="Proteomes" id="UP000007819"/>
    </source>
</evidence>
<dbReference type="AlphaFoldDB" id="A0A8R2AH49"/>
<proteinExistence type="inferred from homology"/>
<dbReference type="OrthoDB" id="124789at2759"/>
<dbReference type="GO" id="GO:0008270">
    <property type="term" value="F:zinc ion binding"/>
    <property type="evidence" value="ECO:0007669"/>
    <property type="project" value="UniProtKB-KW"/>
</dbReference>
<feature type="domain" description="PHD-type" evidence="8">
    <location>
        <begin position="563"/>
        <end position="612"/>
    </location>
</feature>
<name>A0A8R2AH49_ACYPI</name>